<proteinExistence type="predicted"/>
<name>A0A3P7ZYV2_9TREM</name>
<protein>
    <submittedName>
        <fullName evidence="1">Uncharacterized protein</fullName>
    </submittedName>
</protein>
<evidence type="ECO:0000313" key="2">
    <source>
        <dbReference type="Proteomes" id="UP000277204"/>
    </source>
</evidence>
<reference evidence="1 2" key="1">
    <citation type="submission" date="2018-11" db="EMBL/GenBank/DDBJ databases">
        <authorList>
            <consortium name="Pathogen Informatics"/>
        </authorList>
    </citation>
    <scope>NUCLEOTIDE SEQUENCE [LARGE SCALE GENOMIC DNA]</scope>
    <source>
        <strain evidence="1 2">Zambia</strain>
    </source>
</reference>
<dbReference type="EMBL" id="UZAI01009865">
    <property type="protein sequence ID" value="VDP05932.1"/>
    <property type="molecule type" value="Genomic_DNA"/>
</dbReference>
<accession>A0A3P7ZYV2</accession>
<sequence>MNLHLNLSQVFSAQWFWSIVFQYFTKDLHVR</sequence>
<gene>
    <name evidence="1" type="ORF">SMRZ_LOCUS13391</name>
</gene>
<dbReference type="AlphaFoldDB" id="A0A3P7ZYV2"/>
<dbReference type="Proteomes" id="UP000277204">
    <property type="component" value="Unassembled WGS sequence"/>
</dbReference>
<evidence type="ECO:0000313" key="1">
    <source>
        <dbReference type="EMBL" id="VDP05932.1"/>
    </source>
</evidence>
<organism evidence="1 2">
    <name type="scientific">Schistosoma margrebowiei</name>
    <dbReference type="NCBI Taxonomy" id="48269"/>
    <lineage>
        <taxon>Eukaryota</taxon>
        <taxon>Metazoa</taxon>
        <taxon>Spiralia</taxon>
        <taxon>Lophotrochozoa</taxon>
        <taxon>Platyhelminthes</taxon>
        <taxon>Trematoda</taxon>
        <taxon>Digenea</taxon>
        <taxon>Strigeidida</taxon>
        <taxon>Schistosomatoidea</taxon>
        <taxon>Schistosomatidae</taxon>
        <taxon>Schistosoma</taxon>
    </lineage>
</organism>
<keyword evidence="2" id="KW-1185">Reference proteome</keyword>